<dbReference type="AlphaFoldDB" id="A0A851GIG5"/>
<feature type="domain" description="Glycoside hydrolase 123-like N-terminal" evidence="1">
    <location>
        <begin position="50"/>
        <end position="1013"/>
    </location>
</feature>
<evidence type="ECO:0000259" key="1">
    <source>
        <dbReference type="Pfam" id="PF19543"/>
    </source>
</evidence>
<gene>
    <name evidence="2" type="ORF">HW115_16900</name>
</gene>
<evidence type="ECO:0000313" key="2">
    <source>
        <dbReference type="EMBL" id="NWK57303.1"/>
    </source>
</evidence>
<dbReference type="Pfam" id="PF19543">
    <property type="entry name" value="GH123_N"/>
    <property type="match status" value="1"/>
</dbReference>
<dbReference type="InterPro" id="IPR045711">
    <property type="entry name" value="GH123-like_N"/>
</dbReference>
<accession>A0A851GIG5</accession>
<keyword evidence="3" id="KW-1185">Reference proteome</keyword>
<proteinExistence type="predicted"/>
<reference evidence="2 3" key="1">
    <citation type="submission" date="2020-07" db="EMBL/GenBank/DDBJ databases">
        <title>Roseicoccus Jingziensis gen. nov., sp. nov., isolated from coastal seawater.</title>
        <authorList>
            <person name="Feng X."/>
        </authorList>
    </citation>
    <scope>NUCLEOTIDE SEQUENCE [LARGE SCALE GENOMIC DNA]</scope>
    <source>
        <strain evidence="2 3">N1E253</strain>
    </source>
</reference>
<sequence>MTLFAKGNIVCVAIAVGLITFPVIALAKGALKPQLSEPEVAYSVASTMWPLELGAHRAKIRVKASAPAVHAHLPWRLQMKGMEKRQIIVIHVASGKKVNNVVRTSVNRMACDIVFEASAGDYFVYYLPMRNYRNPNDKSAYLPYRCGADTEWLKKNKLGDKDLPKGAWSRLPTAEVIEFQARTASDSFFPMEVIASKDETKGLQAQYSQPLLIFPEDRVHTIRMRRDLPLRWVMRGPETSLAGEAQRHEYFTFQLGLFASSKKADNVSVQFSDLRNESGAVIQASALTCFNLGGIDSMGEPFTKVVHVPVGQIQALWFGVDIAKDQAVGVYAGTIDVRADHMEPQKIEVRIKVLPEVIAERGDNEPWRHSRLRWLNSTAGSSDTIPAPYQALEVEGSAVSCVGRVLKLGKGGLPASIRSGDVPVLQSPIRFTIESTAGPLSFTSGKSEWTQQTQARVAWKTDSKGTFGVLSCNGEMEYDGHVRYSMTYTPSHDMDLKDVRLELPMQPEAAQYIVGAGHDGGVRPKDFSWNWKGPYNSFWLGSTEAGLHCKLLGGSYTGPMLSLYHPKPPTTWGNRGKGGLKIIEQGRSVTATVFSGSRKLKAGVPMTFEFSLLITPLKPLDPPTHFKTRYYHTGDNWLKDGRGNDPEPSEANLALGVNVVNLHHASIFNPYINYPFIRTKELSAFTKKMHSKQVKVKVYNTVRELTSMVPELWALRSLGDEVIAPGGGGGYSWCQEHMIDGYRPAWFQRFGDSPPDAAFVTSGNPRSRWQNYYVEGNGWLVRNMDTDGIYLDDVSYDRTILQRVRAVMAEAKPGCLIDLHSNTGFSKGCVNHYMEFLPYIDRPWFGESFHYDAMTPDQYLIQVSGIPFGLMGEMLHAGGNLWRGTLYGMTNRLGWTTNRVKCDPRPVWKIWDRFGITDSKMIGYWKSDCPVKTDNDQVLATVYQKEGSAMIALASWAASPVDVRLVIDWKALGLDPAKAKFFAPASVGFQQAKQWKVGDSIKVSPKRGLLILVDESGPTEDDLAGGVKMKRSILLKKKFTAPLGKEWTTITSKQAKTSVTVSKTGGLVFRAPAHVSACVKGQLPKGTTAVECLIENKGDRGETWGPGLTLSWPGGQALRINLRTPSGAFGLESTGGVQRVGLGRMSSGPMNLRIRLEKDEVVAEATDGDGFWQQLGAYPRVDFPGEPNQVVLGKTRGVVDTSDHTDSGPVGASIIQRLVIYGK</sequence>
<protein>
    <recommendedName>
        <fullName evidence="1">Glycoside hydrolase 123-like N-terminal domain-containing protein</fullName>
    </recommendedName>
</protein>
<dbReference type="EMBL" id="JACBAZ010000009">
    <property type="protein sequence ID" value="NWK57303.1"/>
    <property type="molecule type" value="Genomic_DNA"/>
</dbReference>
<dbReference type="RefSeq" id="WP_178934136.1">
    <property type="nucleotide sequence ID" value="NZ_JACBAZ010000009.1"/>
</dbReference>
<evidence type="ECO:0000313" key="3">
    <source>
        <dbReference type="Proteomes" id="UP000557872"/>
    </source>
</evidence>
<name>A0A851GIG5_9BACT</name>
<organism evidence="2 3">
    <name type="scientific">Oceaniferula marina</name>
    <dbReference type="NCBI Taxonomy" id="2748318"/>
    <lineage>
        <taxon>Bacteria</taxon>
        <taxon>Pseudomonadati</taxon>
        <taxon>Verrucomicrobiota</taxon>
        <taxon>Verrucomicrobiia</taxon>
        <taxon>Verrucomicrobiales</taxon>
        <taxon>Verrucomicrobiaceae</taxon>
        <taxon>Oceaniferula</taxon>
    </lineage>
</organism>
<dbReference type="Proteomes" id="UP000557872">
    <property type="component" value="Unassembled WGS sequence"/>
</dbReference>
<comment type="caution">
    <text evidence="2">The sequence shown here is derived from an EMBL/GenBank/DDBJ whole genome shotgun (WGS) entry which is preliminary data.</text>
</comment>